<evidence type="ECO:0000313" key="2">
    <source>
        <dbReference type="Proteomes" id="UP001057877"/>
    </source>
</evidence>
<accession>A0ABY5SKP5</accession>
<dbReference type="EMBL" id="CP091430">
    <property type="protein sequence ID" value="UVI33252.1"/>
    <property type="molecule type" value="Genomic_DNA"/>
</dbReference>
<dbReference type="Proteomes" id="UP001057877">
    <property type="component" value="Chromosome"/>
</dbReference>
<name>A0ABY5SKP5_9BACL</name>
<evidence type="ECO:0000313" key="1">
    <source>
        <dbReference type="EMBL" id="UVI33252.1"/>
    </source>
</evidence>
<protein>
    <submittedName>
        <fullName evidence="1">Uncharacterized protein</fullName>
    </submittedName>
</protein>
<proteinExistence type="predicted"/>
<gene>
    <name evidence="1" type="ORF">L1F29_16020</name>
</gene>
<organism evidence="1 2">
    <name type="scientific">Paenibacillus spongiae</name>
    <dbReference type="NCBI Taxonomy" id="2909671"/>
    <lineage>
        <taxon>Bacteria</taxon>
        <taxon>Bacillati</taxon>
        <taxon>Bacillota</taxon>
        <taxon>Bacilli</taxon>
        <taxon>Bacillales</taxon>
        <taxon>Paenibacillaceae</taxon>
        <taxon>Paenibacillus</taxon>
    </lineage>
</organism>
<dbReference type="RefSeq" id="WP_258389305.1">
    <property type="nucleotide sequence ID" value="NZ_CP091430.1"/>
</dbReference>
<sequence length="77" mass="8711">MKALGYEGPKRMNLRDAATPESGILPFRGEEHTPAAVRQFLKYMKSGLSIGCNVKRWIKTIGQYNGVKFKHEQLGFI</sequence>
<reference evidence="1" key="1">
    <citation type="submission" date="2022-01" db="EMBL/GenBank/DDBJ databases">
        <title>Paenibacillus spongiae sp. nov., isolated from marine sponge.</title>
        <authorList>
            <person name="Li Z."/>
            <person name="Zhang M."/>
        </authorList>
    </citation>
    <scope>NUCLEOTIDE SEQUENCE</scope>
    <source>
        <strain evidence="1">PHS-Z3</strain>
    </source>
</reference>
<keyword evidence="2" id="KW-1185">Reference proteome</keyword>